<dbReference type="HOGENOM" id="CLU_3178725_0_0_2"/>
<organism evidence="1 2">
    <name type="scientific">Pyrobaculum oguniense (strain DSM 13380 / JCM 10595 / TE7)</name>
    <dbReference type="NCBI Taxonomy" id="698757"/>
    <lineage>
        <taxon>Archaea</taxon>
        <taxon>Thermoproteota</taxon>
        <taxon>Thermoprotei</taxon>
        <taxon>Thermoproteales</taxon>
        <taxon>Thermoproteaceae</taxon>
        <taxon>Pyrobaculum</taxon>
    </lineage>
</organism>
<protein>
    <submittedName>
        <fullName evidence="1">Uncharacterized protein</fullName>
    </submittedName>
</protein>
<gene>
    <name evidence="1" type="ordered locus">Pogu_0221</name>
</gene>
<dbReference type="AlphaFoldDB" id="H6Q6L8"/>
<accession>H6Q6L8</accession>
<keyword evidence="2" id="KW-1185">Reference proteome</keyword>
<dbReference type="EMBL" id="CP003316">
    <property type="protein sequence ID" value="AFA38248.1"/>
    <property type="molecule type" value="Genomic_DNA"/>
</dbReference>
<name>H6Q6L8_PYROT</name>
<reference evidence="1 2" key="1">
    <citation type="journal article" date="2012" name="Stand. Genomic Sci.">
        <title>Complete genome sequence of Pyrobaculum oguniense.</title>
        <authorList>
            <person name="Bernick D.L."/>
            <person name="Karplus K."/>
            <person name="Lui L.M."/>
            <person name="Coker J.K."/>
            <person name="Murphy J.N."/>
            <person name="Chan P.P."/>
            <person name="Cozen A.E."/>
            <person name="Lowe T.M."/>
        </authorList>
    </citation>
    <scope>NUCLEOTIDE SEQUENCE [LARGE SCALE GENOMIC DNA]</scope>
    <source>
        <strain evidence="1 2">TE7</strain>
    </source>
</reference>
<dbReference type="Proteomes" id="UP000009062">
    <property type="component" value="Chromosome"/>
</dbReference>
<dbReference type="KEGG" id="pog:Pogu_0221"/>
<sequence length="46" mass="5486">MEQIVIPLSEDELKQIYNVCRRYNFETLDDCINMALARLIYIYKGS</sequence>
<dbReference type="eggNOG" id="arCOG14239">
    <property type="taxonomic scope" value="Archaea"/>
</dbReference>
<proteinExistence type="predicted"/>
<evidence type="ECO:0000313" key="2">
    <source>
        <dbReference type="Proteomes" id="UP000009062"/>
    </source>
</evidence>
<evidence type="ECO:0000313" key="1">
    <source>
        <dbReference type="EMBL" id="AFA38248.1"/>
    </source>
</evidence>
<dbReference type="STRING" id="698757.Pogu_0221"/>